<dbReference type="InterPro" id="IPR009057">
    <property type="entry name" value="Homeodomain-like_sf"/>
</dbReference>
<dbReference type="RefSeq" id="WP_092606880.1">
    <property type="nucleotide sequence ID" value="NZ_FMYF01000002.1"/>
</dbReference>
<name>A0A1G6GF74_9ACTN</name>
<dbReference type="SUPFAM" id="SSF46689">
    <property type="entry name" value="Homeodomain-like"/>
    <property type="match status" value="1"/>
</dbReference>
<dbReference type="OrthoDB" id="52928at2"/>
<dbReference type="Proteomes" id="UP000199086">
    <property type="component" value="Unassembled WGS sequence"/>
</dbReference>
<dbReference type="EMBL" id="FMYF01000002">
    <property type="protein sequence ID" value="SDB80614.1"/>
    <property type="molecule type" value="Genomic_DNA"/>
</dbReference>
<protein>
    <recommendedName>
        <fullName evidence="3">Transposase</fullName>
    </recommendedName>
</protein>
<evidence type="ECO:0008006" key="3">
    <source>
        <dbReference type="Google" id="ProtNLM"/>
    </source>
</evidence>
<evidence type="ECO:0000313" key="1">
    <source>
        <dbReference type="EMBL" id="SDB80614.1"/>
    </source>
</evidence>
<evidence type="ECO:0000313" key="2">
    <source>
        <dbReference type="Proteomes" id="UP000199086"/>
    </source>
</evidence>
<gene>
    <name evidence="1" type="ORF">GA0111570_102405</name>
</gene>
<dbReference type="STRING" id="1577474.GA0111570_102405"/>
<keyword evidence="2" id="KW-1185">Reference proteome</keyword>
<reference evidence="1 2" key="1">
    <citation type="submission" date="2016-06" db="EMBL/GenBank/DDBJ databases">
        <authorList>
            <person name="Olsen C.W."/>
            <person name="Carey S."/>
            <person name="Hinshaw L."/>
            <person name="Karasin A.I."/>
        </authorList>
    </citation>
    <scope>NUCLEOTIDE SEQUENCE [LARGE SCALE GENOMIC DNA]</scope>
    <source>
        <strain evidence="1 2">LZ-22</strain>
    </source>
</reference>
<dbReference type="AlphaFoldDB" id="A0A1G6GF74"/>
<accession>A0A1G6GF74</accession>
<proteinExistence type="predicted"/>
<sequence length="150" mass="17280">MIDVEIGMTPTGQRTFPLGFRIEFLRQWDQCLERGDKVRLLREHGLHRSTIDRWLQARERGEFTRSALAAAERSPHRMDGKQRAELARLRAENQALRAKVAQAEAAQEILGKAFELLDGINKGEISYDQIPPGLISPEEYQAWLERRKLS</sequence>
<organism evidence="1 2">
    <name type="scientific">Raineyella antarctica</name>
    <dbReference type="NCBI Taxonomy" id="1577474"/>
    <lineage>
        <taxon>Bacteria</taxon>
        <taxon>Bacillati</taxon>
        <taxon>Actinomycetota</taxon>
        <taxon>Actinomycetes</taxon>
        <taxon>Propionibacteriales</taxon>
        <taxon>Propionibacteriaceae</taxon>
        <taxon>Raineyella</taxon>
    </lineage>
</organism>